<feature type="transmembrane region" description="Helical" evidence="8">
    <location>
        <begin position="186"/>
        <end position="216"/>
    </location>
</feature>
<evidence type="ECO:0000256" key="7">
    <source>
        <dbReference type="ARBA" id="ARBA00023136"/>
    </source>
</evidence>
<keyword evidence="5 8" id="KW-0812">Transmembrane</keyword>
<evidence type="ECO:0000313" key="9">
    <source>
        <dbReference type="EMBL" id="HJF40509.1"/>
    </source>
</evidence>
<keyword evidence="4" id="KW-1003">Cell membrane</keyword>
<feature type="transmembrane region" description="Helical" evidence="8">
    <location>
        <begin position="40"/>
        <end position="62"/>
    </location>
</feature>
<name>A0A921KJI3_9FIRM</name>
<dbReference type="InterPro" id="IPR011606">
    <property type="entry name" value="Brnchd-chn_aa_trnsp_permease"/>
</dbReference>
<reference evidence="9" key="2">
    <citation type="submission" date="2021-09" db="EMBL/GenBank/DDBJ databases">
        <authorList>
            <person name="Gilroy R."/>
        </authorList>
    </citation>
    <scope>NUCLEOTIDE SEQUENCE</scope>
    <source>
        <strain evidence="9">CHK193-16274</strain>
    </source>
</reference>
<comment type="subcellular location">
    <subcellularLocation>
        <location evidence="1">Cell membrane</location>
        <topology evidence="1">Multi-pass membrane protein</topology>
    </subcellularLocation>
</comment>
<dbReference type="EMBL" id="DYWV01000212">
    <property type="protein sequence ID" value="HJF40509.1"/>
    <property type="molecule type" value="Genomic_DNA"/>
</dbReference>
<dbReference type="Pfam" id="PF03591">
    <property type="entry name" value="AzlC"/>
    <property type="match status" value="1"/>
</dbReference>
<evidence type="ECO:0000256" key="5">
    <source>
        <dbReference type="ARBA" id="ARBA00022692"/>
    </source>
</evidence>
<evidence type="ECO:0000256" key="6">
    <source>
        <dbReference type="ARBA" id="ARBA00022989"/>
    </source>
</evidence>
<evidence type="ECO:0000256" key="8">
    <source>
        <dbReference type="SAM" id="Phobius"/>
    </source>
</evidence>
<keyword evidence="3" id="KW-0813">Transport</keyword>
<dbReference type="Proteomes" id="UP000749320">
    <property type="component" value="Unassembled WGS sequence"/>
</dbReference>
<dbReference type="RefSeq" id="WP_241146479.1">
    <property type="nucleotide sequence ID" value="NZ_CAWUZP010000134.1"/>
</dbReference>
<organism evidence="9 10">
    <name type="scientific">Thomasclavelia spiroformis</name>
    <dbReference type="NCBI Taxonomy" id="29348"/>
    <lineage>
        <taxon>Bacteria</taxon>
        <taxon>Bacillati</taxon>
        <taxon>Bacillota</taxon>
        <taxon>Erysipelotrichia</taxon>
        <taxon>Erysipelotrichales</taxon>
        <taxon>Coprobacillaceae</taxon>
        <taxon>Thomasclavelia</taxon>
    </lineage>
</organism>
<evidence type="ECO:0000256" key="3">
    <source>
        <dbReference type="ARBA" id="ARBA00022448"/>
    </source>
</evidence>
<feature type="transmembrane region" description="Helical" evidence="8">
    <location>
        <begin position="126"/>
        <end position="151"/>
    </location>
</feature>
<sequence length="226" mass="25845">MMNFVIVKKAFKQTIPVLMGYLVLGCAFGMLLVDSGYPIYYALIMSVFIYAGSMQFLTISLLMAHYSLFNTFIMTLMVNARHLVYGISMLKKFEKVKYLKPYMIFSLSDETYSLLVNNNSKNKYELFLICLFDHIYWIIGSLIGACISNFITFNSSGLDFSMTALFIVIVINQIKSNKNHEATIVGFLVSIIALIIFGRDNFVIMSLVTIILILVIEKKRLDNKYE</sequence>
<dbReference type="GO" id="GO:1903785">
    <property type="term" value="P:L-valine transmembrane transport"/>
    <property type="evidence" value="ECO:0007669"/>
    <property type="project" value="TreeGrafter"/>
</dbReference>
<dbReference type="PANTHER" id="PTHR34979">
    <property type="entry name" value="INNER MEMBRANE PROTEIN YGAZ"/>
    <property type="match status" value="1"/>
</dbReference>
<proteinExistence type="inferred from homology"/>
<reference evidence="9" key="1">
    <citation type="journal article" date="2021" name="PeerJ">
        <title>Extensive microbial diversity within the chicken gut microbiome revealed by metagenomics and culture.</title>
        <authorList>
            <person name="Gilroy R."/>
            <person name="Ravi A."/>
            <person name="Getino M."/>
            <person name="Pursley I."/>
            <person name="Horton D.L."/>
            <person name="Alikhan N.F."/>
            <person name="Baker D."/>
            <person name="Gharbi K."/>
            <person name="Hall N."/>
            <person name="Watson M."/>
            <person name="Adriaenssens E.M."/>
            <person name="Foster-Nyarko E."/>
            <person name="Jarju S."/>
            <person name="Secka A."/>
            <person name="Antonio M."/>
            <person name="Oren A."/>
            <person name="Chaudhuri R.R."/>
            <person name="La Ragione R."/>
            <person name="Hildebrand F."/>
            <person name="Pallen M.J."/>
        </authorList>
    </citation>
    <scope>NUCLEOTIDE SEQUENCE</scope>
    <source>
        <strain evidence="9">CHK193-16274</strain>
    </source>
</reference>
<accession>A0A921KJI3</accession>
<keyword evidence="7 8" id="KW-0472">Membrane</keyword>
<feature type="transmembrane region" description="Helical" evidence="8">
    <location>
        <begin position="15"/>
        <end position="33"/>
    </location>
</feature>
<comment type="similarity">
    <text evidence="2">Belongs to the AzlC family.</text>
</comment>
<keyword evidence="6 8" id="KW-1133">Transmembrane helix</keyword>
<evidence type="ECO:0000256" key="4">
    <source>
        <dbReference type="ARBA" id="ARBA00022475"/>
    </source>
</evidence>
<evidence type="ECO:0000256" key="2">
    <source>
        <dbReference type="ARBA" id="ARBA00010735"/>
    </source>
</evidence>
<feature type="transmembrane region" description="Helical" evidence="8">
    <location>
        <begin position="68"/>
        <end position="90"/>
    </location>
</feature>
<dbReference type="PANTHER" id="PTHR34979:SF1">
    <property type="entry name" value="INNER MEMBRANE PROTEIN YGAZ"/>
    <property type="match status" value="1"/>
</dbReference>
<comment type="caution">
    <text evidence="9">The sequence shown here is derived from an EMBL/GenBank/DDBJ whole genome shotgun (WGS) entry which is preliminary data.</text>
</comment>
<evidence type="ECO:0000256" key="1">
    <source>
        <dbReference type="ARBA" id="ARBA00004651"/>
    </source>
</evidence>
<feature type="transmembrane region" description="Helical" evidence="8">
    <location>
        <begin position="157"/>
        <end position="174"/>
    </location>
</feature>
<dbReference type="GO" id="GO:0005886">
    <property type="term" value="C:plasma membrane"/>
    <property type="evidence" value="ECO:0007669"/>
    <property type="project" value="UniProtKB-SubCell"/>
</dbReference>
<protein>
    <submittedName>
        <fullName evidence="9">AzlC family ABC transporter permease</fullName>
    </submittedName>
</protein>
<evidence type="ECO:0000313" key="10">
    <source>
        <dbReference type="Proteomes" id="UP000749320"/>
    </source>
</evidence>
<dbReference type="AlphaFoldDB" id="A0A921KJI3"/>
<gene>
    <name evidence="9" type="ORF">K8V91_06250</name>
</gene>